<keyword evidence="2 4" id="KW-0479">Metal-binding</keyword>
<reference evidence="6 7" key="1">
    <citation type="submission" date="2019-02" db="EMBL/GenBank/DDBJ databases">
        <title>Deep-cultivation of Planctomycetes and their phenomic and genomic characterization uncovers novel biology.</title>
        <authorList>
            <person name="Wiegand S."/>
            <person name="Jogler M."/>
            <person name="Boedeker C."/>
            <person name="Pinto D."/>
            <person name="Vollmers J."/>
            <person name="Rivas-Marin E."/>
            <person name="Kohn T."/>
            <person name="Peeters S.H."/>
            <person name="Heuer A."/>
            <person name="Rast P."/>
            <person name="Oberbeckmann S."/>
            <person name="Bunk B."/>
            <person name="Jeske O."/>
            <person name="Meyerdierks A."/>
            <person name="Storesund J.E."/>
            <person name="Kallscheuer N."/>
            <person name="Luecker S."/>
            <person name="Lage O.M."/>
            <person name="Pohl T."/>
            <person name="Merkel B.J."/>
            <person name="Hornburger P."/>
            <person name="Mueller R.-W."/>
            <person name="Bruemmer F."/>
            <person name="Labrenz M."/>
            <person name="Spormann A.M."/>
            <person name="Op Den Camp H."/>
            <person name="Overmann J."/>
            <person name="Amann R."/>
            <person name="Jetten M.S.M."/>
            <person name="Mascher T."/>
            <person name="Medema M.H."/>
            <person name="Devos D.P."/>
            <person name="Kaster A.-K."/>
            <person name="Ovreas L."/>
            <person name="Rohde M."/>
            <person name="Galperin M.Y."/>
            <person name="Jogler C."/>
        </authorList>
    </citation>
    <scope>NUCLEOTIDE SEQUENCE [LARGE SCALE GENOMIC DNA]</scope>
    <source>
        <strain evidence="6 7">Pla144</strain>
    </source>
</reference>
<dbReference type="InterPro" id="IPR036909">
    <property type="entry name" value="Cyt_c-like_dom_sf"/>
</dbReference>
<dbReference type="PROSITE" id="PS51007">
    <property type="entry name" value="CYTC"/>
    <property type="match status" value="1"/>
</dbReference>
<evidence type="ECO:0000256" key="3">
    <source>
        <dbReference type="ARBA" id="ARBA00023004"/>
    </source>
</evidence>
<organism evidence="6 7">
    <name type="scientific">Bythopirellula polymerisocia</name>
    <dbReference type="NCBI Taxonomy" id="2528003"/>
    <lineage>
        <taxon>Bacteria</taxon>
        <taxon>Pseudomonadati</taxon>
        <taxon>Planctomycetota</taxon>
        <taxon>Planctomycetia</taxon>
        <taxon>Pirellulales</taxon>
        <taxon>Lacipirellulaceae</taxon>
        <taxon>Bythopirellula</taxon>
    </lineage>
</organism>
<dbReference type="GO" id="GO:0020037">
    <property type="term" value="F:heme binding"/>
    <property type="evidence" value="ECO:0007669"/>
    <property type="project" value="InterPro"/>
</dbReference>
<evidence type="ECO:0000256" key="1">
    <source>
        <dbReference type="ARBA" id="ARBA00022617"/>
    </source>
</evidence>
<keyword evidence="1 4" id="KW-0349">Heme</keyword>
<comment type="caution">
    <text evidence="6">The sequence shown here is derived from an EMBL/GenBank/DDBJ whole genome shotgun (WGS) entry which is preliminary data.</text>
</comment>
<keyword evidence="7" id="KW-1185">Reference proteome</keyword>
<dbReference type="Proteomes" id="UP000318437">
    <property type="component" value="Unassembled WGS sequence"/>
</dbReference>
<sequence>MIYRLNIGLLVLLGAILVMLMVLRVDNSRPNYQVNLGDDMTYSPAFTPFEANSNFANGRTLQDPVPGTIARGTQLFSFEATPEGALRAGTELPNPFDPSSEAGIASADRGDALFSVFCISCHGADGTGNGPVAKWGFPPPPSLLTGKSREMKDGQLFHILTYGQNSMPQFAAQLPPASRWDLINYIRRIQNESPPITTESSVYSNPSGKIEAPLAISANTEAQP</sequence>
<dbReference type="InterPro" id="IPR009056">
    <property type="entry name" value="Cyt_c-like_dom"/>
</dbReference>
<dbReference type="OrthoDB" id="9773456at2"/>
<dbReference type="PANTHER" id="PTHR40394">
    <property type="entry name" value="LIPOPROTEIN-RELATED"/>
    <property type="match status" value="1"/>
</dbReference>
<dbReference type="RefSeq" id="WP_146452737.1">
    <property type="nucleotide sequence ID" value="NZ_SJPS01000009.1"/>
</dbReference>
<gene>
    <name evidence="6" type="ORF">Pla144_44850</name>
</gene>
<protein>
    <submittedName>
        <fullName evidence="6">Cytochrome c</fullName>
    </submittedName>
</protein>
<evidence type="ECO:0000313" key="6">
    <source>
        <dbReference type="EMBL" id="TWU21789.1"/>
    </source>
</evidence>
<evidence type="ECO:0000256" key="2">
    <source>
        <dbReference type="ARBA" id="ARBA00022723"/>
    </source>
</evidence>
<keyword evidence="3 4" id="KW-0408">Iron</keyword>
<evidence type="ECO:0000256" key="4">
    <source>
        <dbReference type="PROSITE-ProRule" id="PRU00433"/>
    </source>
</evidence>
<dbReference type="EMBL" id="SJPS01000009">
    <property type="protein sequence ID" value="TWU21789.1"/>
    <property type="molecule type" value="Genomic_DNA"/>
</dbReference>
<evidence type="ECO:0000313" key="7">
    <source>
        <dbReference type="Proteomes" id="UP000318437"/>
    </source>
</evidence>
<dbReference type="Gene3D" id="1.10.760.10">
    <property type="entry name" value="Cytochrome c-like domain"/>
    <property type="match status" value="1"/>
</dbReference>
<proteinExistence type="predicted"/>
<accession>A0A5C6CGD0</accession>
<feature type="domain" description="Cytochrome c" evidence="5">
    <location>
        <begin position="105"/>
        <end position="190"/>
    </location>
</feature>
<dbReference type="AlphaFoldDB" id="A0A5C6CGD0"/>
<dbReference type="PANTHER" id="PTHR40394:SF2">
    <property type="entry name" value="QUINOL:CYTOCHROME C OXIDOREDUCTASE MEMBRANE PROTEIN"/>
    <property type="match status" value="1"/>
</dbReference>
<name>A0A5C6CGD0_9BACT</name>
<evidence type="ECO:0000259" key="5">
    <source>
        <dbReference type="PROSITE" id="PS51007"/>
    </source>
</evidence>
<dbReference type="GO" id="GO:0009055">
    <property type="term" value="F:electron transfer activity"/>
    <property type="evidence" value="ECO:0007669"/>
    <property type="project" value="InterPro"/>
</dbReference>
<dbReference type="SUPFAM" id="SSF46626">
    <property type="entry name" value="Cytochrome c"/>
    <property type="match status" value="1"/>
</dbReference>
<dbReference type="Pfam" id="PF13442">
    <property type="entry name" value="Cytochrome_CBB3"/>
    <property type="match status" value="1"/>
</dbReference>
<dbReference type="GO" id="GO:0046872">
    <property type="term" value="F:metal ion binding"/>
    <property type="evidence" value="ECO:0007669"/>
    <property type="project" value="UniProtKB-KW"/>
</dbReference>